<dbReference type="EMBL" id="NDIQ01000021">
    <property type="protein sequence ID" value="PRT54896.1"/>
    <property type="molecule type" value="Genomic_DNA"/>
</dbReference>
<organism evidence="3 4">
    <name type="scientific">Wickerhamiella sorbophila</name>
    <dbReference type="NCBI Taxonomy" id="45607"/>
    <lineage>
        <taxon>Eukaryota</taxon>
        <taxon>Fungi</taxon>
        <taxon>Dikarya</taxon>
        <taxon>Ascomycota</taxon>
        <taxon>Saccharomycotina</taxon>
        <taxon>Dipodascomycetes</taxon>
        <taxon>Dipodascales</taxon>
        <taxon>Trichomonascaceae</taxon>
        <taxon>Wickerhamiella</taxon>
    </lineage>
</organism>
<dbReference type="RefSeq" id="XP_024664841.1">
    <property type="nucleotide sequence ID" value="XM_024809073.1"/>
</dbReference>
<feature type="signal peptide" evidence="1">
    <location>
        <begin position="1"/>
        <end position="19"/>
    </location>
</feature>
<dbReference type="GO" id="GO:0015035">
    <property type="term" value="F:protein-disulfide reductase activity"/>
    <property type="evidence" value="ECO:0007669"/>
    <property type="project" value="TreeGrafter"/>
</dbReference>
<accession>A0A2T0FIU9</accession>
<name>A0A2T0FIU9_9ASCO</name>
<dbReference type="AlphaFoldDB" id="A0A2T0FIU9"/>
<dbReference type="OrthoDB" id="10264505at2759"/>
<dbReference type="InterPro" id="IPR036249">
    <property type="entry name" value="Thioredoxin-like_sf"/>
</dbReference>
<dbReference type="InterPro" id="IPR017937">
    <property type="entry name" value="Thioredoxin_CS"/>
</dbReference>
<keyword evidence="1" id="KW-0732">Signal</keyword>
<dbReference type="GO" id="GO:0034976">
    <property type="term" value="P:response to endoplasmic reticulum stress"/>
    <property type="evidence" value="ECO:0007669"/>
    <property type="project" value="TreeGrafter"/>
</dbReference>
<dbReference type="PROSITE" id="PS00194">
    <property type="entry name" value="THIOREDOXIN_1"/>
    <property type="match status" value="1"/>
</dbReference>
<reference evidence="3 4" key="1">
    <citation type="submission" date="2017-04" db="EMBL/GenBank/DDBJ databases">
        <title>Genome sequencing of [Candida] sorbophila.</title>
        <authorList>
            <person name="Ahn J.O."/>
        </authorList>
    </citation>
    <scope>NUCLEOTIDE SEQUENCE [LARGE SCALE GENOMIC DNA]</scope>
    <source>
        <strain evidence="3 4">DS02</strain>
    </source>
</reference>
<dbReference type="InterPro" id="IPR013766">
    <property type="entry name" value="Thioredoxin_domain"/>
</dbReference>
<evidence type="ECO:0000313" key="4">
    <source>
        <dbReference type="Proteomes" id="UP000238350"/>
    </source>
</evidence>
<keyword evidence="4" id="KW-1185">Reference proteome</keyword>
<sequence length="656" mass="74332">MYFSGLFLSLLWLTGAVEAGWFSKSKVREISARNFNADVIKSGNVSMVLFYEPWCPHCKDTAPELKKSAKALQGLVNVFAVNCQLDVNKELCVSQKIEKLPTIKAFQPAKLTDVDFKDVVEGKPLKLKKPRVFSYNGQREAKAFNKFATSKIRNYAASLANENAISWFKLNKIPRVIMLPGSKYKSKSIAPLFKVLSNDYFGKLRFAYVPRRVDGAWSLLGLPAVEQSQLVYMSDDKEPVVYLGDLHKRAVKKFIDEQYSLEMTRRQQRDLPLVPDREEAANGLEWIIEDAQEEEMEHVKSAREEIEADHIYVKLSQAQAEEELRKERAEAAGKKYVPREINEEKIRSELEEKRSSLSAEVSVAKAKATAEALGLKEGEEITEEQRIILDGEVAEEFVYDGPLDDTAEALPVEDVEVDEEAANIDDSDDAQESVDAMLDEIDIDLLPNEVVEEGPEAISSYQAKMLSLQAAQSKSASGAAKPKVTPSAKQRKHDYLESISDVVRNCIRSNKLCLLMATNQEFADDDKQKLLIARSKISGITNEKLIFNYFRYDDSEELKGMYDKLGFKPQYFRISRTDKKTEVPQAMVAIFDYEKGKMAHMTAEYTDAHIIKLIVDYFNKKVTTAPIPKEYRLMVTKEDIELLGTLDDEEEGHDEL</sequence>
<feature type="chain" id="PRO_5015394456" evidence="1">
    <location>
        <begin position="20"/>
        <end position="656"/>
    </location>
</feature>
<dbReference type="GeneID" id="36516264"/>
<evidence type="ECO:0000259" key="2">
    <source>
        <dbReference type="PROSITE" id="PS51352"/>
    </source>
</evidence>
<evidence type="ECO:0000256" key="1">
    <source>
        <dbReference type="SAM" id="SignalP"/>
    </source>
</evidence>
<dbReference type="SUPFAM" id="SSF52833">
    <property type="entry name" value="Thioredoxin-like"/>
    <property type="match status" value="1"/>
</dbReference>
<dbReference type="PROSITE" id="PS51352">
    <property type="entry name" value="THIOREDOXIN_2"/>
    <property type="match status" value="1"/>
</dbReference>
<dbReference type="STRING" id="45607.A0A2T0FIU9"/>
<dbReference type="PANTHER" id="PTHR45815">
    <property type="entry name" value="PROTEIN DISULFIDE-ISOMERASE A6"/>
    <property type="match status" value="1"/>
</dbReference>
<evidence type="ECO:0000313" key="3">
    <source>
        <dbReference type="EMBL" id="PRT54896.1"/>
    </source>
</evidence>
<dbReference type="GO" id="GO:0005788">
    <property type="term" value="C:endoplasmic reticulum lumen"/>
    <property type="evidence" value="ECO:0007669"/>
    <property type="project" value="TreeGrafter"/>
</dbReference>
<dbReference type="Pfam" id="PF00085">
    <property type="entry name" value="Thioredoxin"/>
    <property type="match status" value="1"/>
</dbReference>
<comment type="caution">
    <text evidence="3">The sequence shown here is derived from an EMBL/GenBank/DDBJ whole genome shotgun (WGS) entry which is preliminary data.</text>
</comment>
<protein>
    <submittedName>
        <fullName evidence="3">Protein disulfide-isomerase MPD1</fullName>
    </submittedName>
</protein>
<proteinExistence type="predicted"/>
<dbReference type="GO" id="GO:0016853">
    <property type="term" value="F:isomerase activity"/>
    <property type="evidence" value="ECO:0007669"/>
    <property type="project" value="UniProtKB-KW"/>
</dbReference>
<feature type="domain" description="Thioredoxin" evidence="2">
    <location>
        <begin position="21"/>
        <end position="153"/>
    </location>
</feature>
<keyword evidence="3" id="KW-0413">Isomerase</keyword>
<dbReference type="Gene3D" id="3.40.30.10">
    <property type="entry name" value="Glutaredoxin"/>
    <property type="match status" value="1"/>
</dbReference>
<gene>
    <name evidence="3" type="ORF">B9G98_02516</name>
</gene>
<dbReference type="PANTHER" id="PTHR45815:SF3">
    <property type="entry name" value="PROTEIN DISULFIDE-ISOMERASE A6"/>
    <property type="match status" value="1"/>
</dbReference>
<dbReference type="Proteomes" id="UP000238350">
    <property type="component" value="Unassembled WGS sequence"/>
</dbReference>